<dbReference type="RefSeq" id="WP_015249332.1">
    <property type="nucleotide sequence ID" value="NC_019892.1"/>
</dbReference>
<organism evidence="2 3">
    <name type="scientific">Singulisphaera acidiphila (strain ATCC BAA-1392 / DSM 18658 / VKM B-2454 / MOB10)</name>
    <dbReference type="NCBI Taxonomy" id="886293"/>
    <lineage>
        <taxon>Bacteria</taxon>
        <taxon>Pseudomonadati</taxon>
        <taxon>Planctomycetota</taxon>
        <taxon>Planctomycetia</taxon>
        <taxon>Isosphaerales</taxon>
        <taxon>Isosphaeraceae</taxon>
        <taxon>Singulisphaera</taxon>
    </lineage>
</organism>
<gene>
    <name evidence="2" type="ordered locus">Sinac_6143</name>
</gene>
<accession>L0DN42</accession>
<proteinExistence type="predicted"/>
<dbReference type="Proteomes" id="UP000010798">
    <property type="component" value="Chromosome"/>
</dbReference>
<name>L0DN42_SINAD</name>
<dbReference type="EMBL" id="CP003364">
    <property type="protein sequence ID" value="AGA30245.1"/>
    <property type="molecule type" value="Genomic_DNA"/>
</dbReference>
<keyword evidence="1" id="KW-1133">Transmembrane helix</keyword>
<keyword evidence="3" id="KW-1185">Reference proteome</keyword>
<protein>
    <recommendedName>
        <fullName evidence="4">Carboxypeptidase regulatory-like domain-containing protein</fullName>
    </recommendedName>
</protein>
<keyword evidence="1" id="KW-0812">Transmembrane</keyword>
<feature type="transmembrane region" description="Helical" evidence="1">
    <location>
        <begin position="27"/>
        <end position="49"/>
    </location>
</feature>
<dbReference type="KEGG" id="saci:Sinac_6143"/>
<dbReference type="eggNOG" id="ENOG5033MUI">
    <property type="taxonomic scope" value="Bacteria"/>
</dbReference>
<reference evidence="2 3" key="1">
    <citation type="submission" date="2012-02" db="EMBL/GenBank/DDBJ databases">
        <title>Complete sequence of chromosome of Singulisphaera acidiphila DSM 18658.</title>
        <authorList>
            <consortium name="US DOE Joint Genome Institute (JGI-PGF)"/>
            <person name="Lucas S."/>
            <person name="Copeland A."/>
            <person name="Lapidus A."/>
            <person name="Glavina del Rio T."/>
            <person name="Dalin E."/>
            <person name="Tice H."/>
            <person name="Bruce D."/>
            <person name="Goodwin L."/>
            <person name="Pitluck S."/>
            <person name="Peters L."/>
            <person name="Ovchinnikova G."/>
            <person name="Chertkov O."/>
            <person name="Kyrpides N."/>
            <person name="Mavromatis K."/>
            <person name="Ivanova N."/>
            <person name="Brettin T."/>
            <person name="Detter J.C."/>
            <person name="Han C."/>
            <person name="Larimer F."/>
            <person name="Land M."/>
            <person name="Hauser L."/>
            <person name="Markowitz V."/>
            <person name="Cheng J.-F."/>
            <person name="Hugenholtz P."/>
            <person name="Woyke T."/>
            <person name="Wu D."/>
            <person name="Tindall B."/>
            <person name="Pomrenke H."/>
            <person name="Brambilla E."/>
            <person name="Klenk H.-P."/>
            <person name="Eisen J.A."/>
        </authorList>
    </citation>
    <scope>NUCLEOTIDE SEQUENCE [LARGE SCALE GENOMIC DNA]</scope>
    <source>
        <strain evidence="3">ATCC BAA-1392 / DSM 18658 / VKM B-2454 / MOB10</strain>
    </source>
</reference>
<evidence type="ECO:0008006" key="4">
    <source>
        <dbReference type="Google" id="ProtNLM"/>
    </source>
</evidence>
<evidence type="ECO:0000313" key="2">
    <source>
        <dbReference type="EMBL" id="AGA30245.1"/>
    </source>
</evidence>
<evidence type="ECO:0000313" key="3">
    <source>
        <dbReference type="Proteomes" id="UP000010798"/>
    </source>
</evidence>
<evidence type="ECO:0000256" key="1">
    <source>
        <dbReference type="SAM" id="Phobius"/>
    </source>
</evidence>
<dbReference type="AlphaFoldDB" id="L0DN42"/>
<dbReference type="OrthoDB" id="287810at2"/>
<dbReference type="HOGENOM" id="CLU_113730_1_1_0"/>
<sequence length="210" mass="22078">MPSPKRIDMAAHSNEIHRRETTMHARAFIICTYAAILTAIAGCGSGNGLHLAKVRGKVTYKGQPITYGTIMFEPDSARGTNGPSAVGSITGDGSFVMSTEESGDGAVVGLHRVAVVGLEAMPDAPQKALPDPVTSPREFMIAKTQAGTRLNFTKKAEAPTFTDKNGKVFRITIPENLGNPSTSNIKASVGRGSNTVNIAINENGTAEISH</sequence>
<keyword evidence="1" id="KW-0472">Membrane</keyword>